<protein>
    <recommendedName>
        <fullName evidence="3">HNH endonuclease</fullName>
    </recommendedName>
</protein>
<dbReference type="GeneID" id="956082"/>
<dbReference type="Proteomes" id="UP000001794">
    <property type="component" value="Segment"/>
</dbReference>
<organism evidence="1 2">
    <name type="scientific">Vibrio phage VpV262</name>
    <dbReference type="NCBI Taxonomy" id="2907796"/>
    <lineage>
        <taxon>Viruses</taxon>
        <taxon>Duplodnaviria</taxon>
        <taxon>Heunggongvirae</taxon>
        <taxon>Uroviricota</taxon>
        <taxon>Caudoviricetes</taxon>
        <taxon>Zobellviridae</taxon>
        <taxon>Vipivirus</taxon>
        <taxon>Vipivirus canadense</taxon>
    </lineage>
</organism>
<name>Q8LT70_9CAUD</name>
<dbReference type="KEGG" id="vg:956082"/>
<evidence type="ECO:0000313" key="1">
    <source>
        <dbReference type="EMBL" id="AAM28382.1"/>
    </source>
</evidence>
<reference evidence="1 2" key="1">
    <citation type="journal article" date="2003" name="Virology">
        <title>The complete sequence of marine bacteriophage VpV262 infecting vibrio parahaemolyticus indicates that an ancestral component of a T7 viral supergroup is widespread in the marine environment.</title>
        <authorList>
            <person name="Hardies S.C."/>
            <person name="Comeau A.M."/>
            <person name="Serwer P."/>
            <person name="Suttle C.A."/>
        </authorList>
    </citation>
    <scope>NUCLEOTIDE SEQUENCE</scope>
</reference>
<evidence type="ECO:0000313" key="2">
    <source>
        <dbReference type="Proteomes" id="UP000001794"/>
    </source>
</evidence>
<evidence type="ECO:0008006" key="3">
    <source>
        <dbReference type="Google" id="ProtNLM"/>
    </source>
</evidence>
<dbReference type="OrthoDB" id="14882at10239"/>
<keyword evidence="2" id="KW-1185">Reference proteome</keyword>
<proteinExistence type="predicted"/>
<accession>Q8LT70</accession>
<dbReference type="EMBL" id="AY095314">
    <property type="protein sequence ID" value="AAM28382.1"/>
    <property type="molecule type" value="Genomic_DNA"/>
</dbReference>
<sequence>MANGKPWEDAPDLWKDETAFMSKFCRSGIRKIWSRHPIKHRYCASRVAVAVEKALEEGYPIGVKLSPRTKKLRSCEICEQWFPVSHLQVDHLDGGYGFKTKEEMIAWMTRQLWIGFDDIREICKGCHEKVNTMQRYDCTWEEVPMYQAFAEFKQKKAGPQRKLLSKLGLPDGSNATQREAIYWDYLKENQDG</sequence>
<dbReference type="RefSeq" id="NP_640295.1">
    <property type="nucleotide sequence ID" value="NC_003907.2"/>
</dbReference>